<dbReference type="SUPFAM" id="SSF51735">
    <property type="entry name" value="NAD(P)-binding Rossmann-fold domains"/>
    <property type="match status" value="1"/>
</dbReference>
<dbReference type="AlphaFoldDB" id="A0A2W7MKY3"/>
<dbReference type="Gene3D" id="3.40.50.720">
    <property type="entry name" value="NAD(P)-binding Rossmann-like Domain"/>
    <property type="match status" value="1"/>
</dbReference>
<dbReference type="OrthoDB" id="8840764at2"/>
<dbReference type="GO" id="GO:0051287">
    <property type="term" value="F:NAD binding"/>
    <property type="evidence" value="ECO:0007669"/>
    <property type="project" value="InterPro"/>
</dbReference>
<keyword evidence="3" id="KW-1185">Reference proteome</keyword>
<dbReference type="Pfam" id="PF02826">
    <property type="entry name" value="2-Hacid_dh_C"/>
    <property type="match status" value="1"/>
</dbReference>
<evidence type="ECO:0000313" key="3">
    <source>
        <dbReference type="Proteomes" id="UP000248646"/>
    </source>
</evidence>
<dbReference type="InterPro" id="IPR036291">
    <property type="entry name" value="NAD(P)-bd_dom_sf"/>
</dbReference>
<protein>
    <submittedName>
        <fullName evidence="2">Dipicolinate synthase subunit A</fullName>
    </submittedName>
</protein>
<dbReference type="Proteomes" id="UP000248646">
    <property type="component" value="Unassembled WGS sequence"/>
</dbReference>
<evidence type="ECO:0000259" key="1">
    <source>
        <dbReference type="Pfam" id="PF02826"/>
    </source>
</evidence>
<organism evidence="2 3">
    <name type="scientific">Psychrobacillus insolitus</name>
    <dbReference type="NCBI Taxonomy" id="1461"/>
    <lineage>
        <taxon>Bacteria</taxon>
        <taxon>Bacillati</taxon>
        <taxon>Bacillota</taxon>
        <taxon>Bacilli</taxon>
        <taxon>Bacillales</taxon>
        <taxon>Bacillaceae</taxon>
        <taxon>Psychrobacillus</taxon>
    </lineage>
</organism>
<feature type="domain" description="D-isomer specific 2-hydroxyacid dehydrogenase NAD-binding" evidence="1">
    <location>
        <begin position="122"/>
        <end position="183"/>
    </location>
</feature>
<dbReference type="RefSeq" id="WP_111438436.1">
    <property type="nucleotide sequence ID" value="NZ_QKZI01000001.1"/>
</dbReference>
<name>A0A2W7MKY3_9BACI</name>
<gene>
    <name evidence="2" type="ORF">C7437_101939</name>
</gene>
<dbReference type="EMBL" id="QKZI01000001">
    <property type="protein sequence ID" value="PZX07817.1"/>
    <property type="molecule type" value="Genomic_DNA"/>
</dbReference>
<proteinExistence type="predicted"/>
<comment type="caution">
    <text evidence="2">The sequence shown here is derived from an EMBL/GenBank/DDBJ whole genome shotgun (WGS) entry which is preliminary data.</text>
</comment>
<reference evidence="2 3" key="1">
    <citation type="submission" date="2018-06" db="EMBL/GenBank/DDBJ databases">
        <title>Genomic Encyclopedia of Type Strains, Phase IV (KMG-IV): sequencing the most valuable type-strain genomes for metagenomic binning, comparative biology and taxonomic classification.</title>
        <authorList>
            <person name="Goeker M."/>
        </authorList>
    </citation>
    <scope>NUCLEOTIDE SEQUENCE [LARGE SCALE GENOMIC DNA]</scope>
    <source>
        <strain evidence="2 3">DSM 5</strain>
    </source>
</reference>
<accession>A0A2W7MKY3</accession>
<dbReference type="InterPro" id="IPR006140">
    <property type="entry name" value="D-isomer_DH_NAD-bd"/>
</dbReference>
<sequence>MKNICVVIGMDARFHYLKQALSSEWDVKMFSSTVWDEKLKNKINHLQPKVIFLPIQALAVETLFELPKSCEVLFIGKNNDAIEQEIKKMDIHTFYYLEDEQWIWDNANLTAEGLINYFYTHEKQAIYNKKFIITGYGRVGKRLAYALHHLGASVIIAVRSEHQLYEAKSYGFQIEALENLLTNQKDNSAYLINTIPFKWLPKSGALNFNKVYDLASDPGCLLESDEQIPTNYAHALSLPGMYFPRDAGYLIAQAVQTFLTKVEGE</sequence>
<evidence type="ECO:0000313" key="2">
    <source>
        <dbReference type="EMBL" id="PZX07817.1"/>
    </source>
</evidence>